<keyword evidence="3" id="KW-1185">Reference proteome</keyword>
<proteinExistence type="predicted"/>
<evidence type="ECO:0000313" key="3">
    <source>
        <dbReference type="Proteomes" id="UP000478008"/>
    </source>
</evidence>
<name>A0A7D9H2U9_DEKBR</name>
<sequence length="335" mass="39100">MNLKDSEEAEDHFMDFEEEFFRRRALTFENSFSLDNEDELTLDTTSSYSSNSFCAGDKMNILMEQYREQSKQLECTPNDNSKKGSNFRHRLQSFGHRSSKSDSTKYQAAAFRGLSPNLNREWKSFENCSDRNQNHIYHRRGSSSKSSNHARKRGNTIELGGFERVRESYRKKSVESFRSMAQMQQLAKTNEDRRLDVNNDYLDSHYQRNNHISPYHDNNQNNNRLHYQQTMDISEQYFLRMNQLCLKEGKERQNFEPIEQDYNKAADDIPAFEGLGIGIHPEGYNLEDGILVEKDDSQTLKLDDDDSASNTGKRPNQEDLVADFIASDVLQRLDE</sequence>
<accession>A0A7D9H2U9</accession>
<evidence type="ECO:0000313" key="2">
    <source>
        <dbReference type="EMBL" id="VUG19007.1"/>
    </source>
</evidence>
<gene>
    <name evidence="2" type="ORF">DEBR0S4_08130G</name>
</gene>
<protein>
    <submittedName>
        <fullName evidence="2">DEBR0S4_08130g1_1</fullName>
    </submittedName>
</protein>
<evidence type="ECO:0000256" key="1">
    <source>
        <dbReference type="SAM" id="MobiDB-lite"/>
    </source>
</evidence>
<feature type="region of interest" description="Disordered" evidence="1">
    <location>
        <begin position="297"/>
        <end position="318"/>
    </location>
</feature>
<dbReference type="Proteomes" id="UP000478008">
    <property type="component" value="Unassembled WGS sequence"/>
</dbReference>
<feature type="compositionally biased region" description="Basic residues" evidence="1">
    <location>
        <begin position="136"/>
        <end position="154"/>
    </location>
</feature>
<feature type="region of interest" description="Disordered" evidence="1">
    <location>
        <begin position="136"/>
        <end position="155"/>
    </location>
</feature>
<dbReference type="AlphaFoldDB" id="A0A7D9H2U9"/>
<reference evidence="2 3" key="1">
    <citation type="submission" date="2019-07" db="EMBL/GenBank/DDBJ databases">
        <authorList>
            <person name="Friedrich A."/>
            <person name="Schacherer J."/>
        </authorList>
    </citation>
    <scope>NUCLEOTIDE SEQUENCE [LARGE SCALE GENOMIC DNA]</scope>
</reference>
<dbReference type="EMBL" id="CABFWN010000004">
    <property type="protein sequence ID" value="VUG19007.1"/>
    <property type="molecule type" value="Genomic_DNA"/>
</dbReference>
<organism evidence="2 3">
    <name type="scientific">Dekkera bruxellensis</name>
    <name type="common">Brettanomyces custersii</name>
    <dbReference type="NCBI Taxonomy" id="5007"/>
    <lineage>
        <taxon>Eukaryota</taxon>
        <taxon>Fungi</taxon>
        <taxon>Dikarya</taxon>
        <taxon>Ascomycota</taxon>
        <taxon>Saccharomycotina</taxon>
        <taxon>Pichiomycetes</taxon>
        <taxon>Pichiales</taxon>
        <taxon>Pichiaceae</taxon>
        <taxon>Brettanomyces</taxon>
    </lineage>
</organism>